<keyword evidence="2" id="KW-1185">Reference proteome</keyword>
<protein>
    <submittedName>
        <fullName evidence="1">Uncharacterized protein</fullName>
    </submittedName>
</protein>
<dbReference type="EMBL" id="JARIHO010000037">
    <property type="protein sequence ID" value="KAJ7330418.1"/>
    <property type="molecule type" value="Genomic_DNA"/>
</dbReference>
<dbReference type="InterPro" id="IPR036537">
    <property type="entry name" value="Adaptor_Cbl_N_dom_sf"/>
</dbReference>
<organism evidence="1 2">
    <name type="scientific">Mycena albidolilacea</name>
    <dbReference type="NCBI Taxonomy" id="1033008"/>
    <lineage>
        <taxon>Eukaryota</taxon>
        <taxon>Fungi</taxon>
        <taxon>Dikarya</taxon>
        <taxon>Basidiomycota</taxon>
        <taxon>Agaricomycotina</taxon>
        <taxon>Agaricomycetes</taxon>
        <taxon>Agaricomycetidae</taxon>
        <taxon>Agaricales</taxon>
        <taxon>Marasmiineae</taxon>
        <taxon>Mycenaceae</taxon>
        <taxon>Mycena</taxon>
    </lineage>
</organism>
<dbReference type="Proteomes" id="UP001218218">
    <property type="component" value="Unassembled WGS sequence"/>
</dbReference>
<name>A0AAD7EJW0_9AGAR</name>
<dbReference type="CDD" id="cd21037">
    <property type="entry name" value="MLKL_NTD"/>
    <property type="match status" value="1"/>
</dbReference>
<proteinExistence type="predicted"/>
<dbReference type="Gene3D" id="1.20.930.20">
    <property type="entry name" value="Adaptor protein Cbl, N-terminal domain"/>
    <property type="match status" value="1"/>
</dbReference>
<evidence type="ECO:0000313" key="2">
    <source>
        <dbReference type="Proteomes" id="UP001218218"/>
    </source>
</evidence>
<sequence length="240" mass="26718">MCPTFNTGNCSASSMPALQLAMIICTASKISYSGIYIPQTCRENTHIFAMPSNSSTTVDRTLEYTMEAATGLQEIAGSTHIPFLERTCTLALTIVPMMQNTKFQKERCLRIAEDIHHLLCVLTSLCINSEDIQSPNMLYRIAQYAVTLQKVDSCLRAQRDLGTIKRLFKQNELVTQLDICETELKAVIKDFEMQQGVNIASGLAHLNSDTERRHQGLLELISTWSGSLDGVSSVIFFNVL</sequence>
<accession>A0AAD7EJW0</accession>
<comment type="caution">
    <text evidence="1">The sequence shown here is derived from an EMBL/GenBank/DDBJ whole genome shotgun (WGS) entry which is preliminary data.</text>
</comment>
<dbReference type="AlphaFoldDB" id="A0AAD7EJW0"/>
<gene>
    <name evidence="1" type="ORF">DFH08DRAFT_313640</name>
</gene>
<reference evidence="1" key="1">
    <citation type="submission" date="2023-03" db="EMBL/GenBank/DDBJ databases">
        <title>Massive genome expansion in bonnet fungi (Mycena s.s.) driven by repeated elements and novel gene families across ecological guilds.</title>
        <authorList>
            <consortium name="Lawrence Berkeley National Laboratory"/>
            <person name="Harder C.B."/>
            <person name="Miyauchi S."/>
            <person name="Viragh M."/>
            <person name="Kuo A."/>
            <person name="Thoen E."/>
            <person name="Andreopoulos B."/>
            <person name="Lu D."/>
            <person name="Skrede I."/>
            <person name="Drula E."/>
            <person name="Henrissat B."/>
            <person name="Morin E."/>
            <person name="Kohler A."/>
            <person name="Barry K."/>
            <person name="LaButti K."/>
            <person name="Morin E."/>
            <person name="Salamov A."/>
            <person name="Lipzen A."/>
            <person name="Mereny Z."/>
            <person name="Hegedus B."/>
            <person name="Baldrian P."/>
            <person name="Stursova M."/>
            <person name="Weitz H."/>
            <person name="Taylor A."/>
            <person name="Grigoriev I.V."/>
            <person name="Nagy L.G."/>
            <person name="Martin F."/>
            <person name="Kauserud H."/>
        </authorList>
    </citation>
    <scope>NUCLEOTIDE SEQUENCE</scope>
    <source>
        <strain evidence="1">CBHHK002</strain>
    </source>
</reference>
<evidence type="ECO:0000313" key="1">
    <source>
        <dbReference type="EMBL" id="KAJ7330418.1"/>
    </source>
</evidence>
<dbReference type="GO" id="GO:0007166">
    <property type="term" value="P:cell surface receptor signaling pathway"/>
    <property type="evidence" value="ECO:0007669"/>
    <property type="project" value="InterPro"/>
</dbReference>
<dbReference type="InterPro" id="IPR059179">
    <property type="entry name" value="MLKL-like_MCAfunc"/>
</dbReference>